<dbReference type="InterPro" id="IPR049730">
    <property type="entry name" value="SNF2/RAD54-like_C"/>
</dbReference>
<organism evidence="11 12">
    <name type="scientific">Riccia fluitans</name>
    <dbReference type="NCBI Taxonomy" id="41844"/>
    <lineage>
        <taxon>Eukaryota</taxon>
        <taxon>Viridiplantae</taxon>
        <taxon>Streptophyta</taxon>
        <taxon>Embryophyta</taxon>
        <taxon>Marchantiophyta</taxon>
        <taxon>Marchantiopsida</taxon>
        <taxon>Marchantiidae</taxon>
        <taxon>Marchantiales</taxon>
        <taxon>Ricciaceae</taxon>
        <taxon>Riccia</taxon>
    </lineage>
</organism>
<keyword evidence="4" id="KW-0378">Hydrolase</keyword>
<dbReference type="InterPro" id="IPR011011">
    <property type="entry name" value="Znf_FYVE_PHD"/>
</dbReference>
<dbReference type="Proteomes" id="UP001605036">
    <property type="component" value="Unassembled WGS sequence"/>
</dbReference>
<dbReference type="PROSITE" id="PS51194">
    <property type="entry name" value="HELICASE_CTER"/>
    <property type="match status" value="1"/>
</dbReference>
<dbReference type="EMBL" id="JBHFFA010000002">
    <property type="protein sequence ID" value="KAL2642434.1"/>
    <property type="molecule type" value="Genomic_DNA"/>
</dbReference>
<keyword evidence="2" id="KW-0479">Metal-binding</keyword>
<dbReference type="Gene3D" id="3.40.50.300">
    <property type="entry name" value="P-loop containing nucleotide triphosphate hydrolases"/>
    <property type="match status" value="1"/>
</dbReference>
<dbReference type="GO" id="GO:0008270">
    <property type="term" value="F:zinc ion binding"/>
    <property type="evidence" value="ECO:0007669"/>
    <property type="project" value="UniProtKB-KW"/>
</dbReference>
<evidence type="ECO:0000259" key="9">
    <source>
        <dbReference type="PROSITE" id="PS50089"/>
    </source>
</evidence>
<dbReference type="InterPro" id="IPR000330">
    <property type="entry name" value="SNF2_N"/>
</dbReference>
<dbReference type="Gene3D" id="3.40.50.10810">
    <property type="entry name" value="Tandem AAA-ATPase domain"/>
    <property type="match status" value="2"/>
</dbReference>
<dbReference type="PROSITE" id="PS50089">
    <property type="entry name" value="ZF_RING_2"/>
    <property type="match status" value="1"/>
</dbReference>
<reference evidence="11 12" key="1">
    <citation type="submission" date="2024-09" db="EMBL/GenBank/DDBJ databases">
        <title>Chromosome-scale assembly of Riccia fluitans.</title>
        <authorList>
            <person name="Paukszto L."/>
            <person name="Sawicki J."/>
            <person name="Karawczyk K."/>
            <person name="Piernik-Szablinska J."/>
            <person name="Szczecinska M."/>
            <person name="Mazdziarz M."/>
        </authorList>
    </citation>
    <scope>NUCLEOTIDE SEQUENCE [LARGE SCALE GENOMIC DNA]</scope>
    <source>
        <strain evidence="11">Rf_01</strain>
        <tissue evidence="11">Aerial parts of the thallus</tissue>
    </source>
</reference>
<evidence type="ECO:0000256" key="1">
    <source>
        <dbReference type="ARBA" id="ARBA00008438"/>
    </source>
</evidence>
<dbReference type="InterPro" id="IPR038718">
    <property type="entry name" value="SNF2-like_sf"/>
</dbReference>
<dbReference type="InterPro" id="IPR052583">
    <property type="entry name" value="ATP-helicase/E3_Ub-Ligase"/>
</dbReference>
<dbReference type="InterPro" id="IPR027417">
    <property type="entry name" value="P-loop_NTPase"/>
</dbReference>
<evidence type="ECO:0000313" key="11">
    <source>
        <dbReference type="EMBL" id="KAL2642434.1"/>
    </source>
</evidence>
<dbReference type="CDD" id="cd18793">
    <property type="entry name" value="SF2_C_SNF"/>
    <property type="match status" value="1"/>
</dbReference>
<dbReference type="Pfam" id="PF21325">
    <property type="entry name" value="SHPRH_helical-1st"/>
    <property type="match status" value="1"/>
</dbReference>
<dbReference type="SMART" id="SM00487">
    <property type="entry name" value="DEXDc"/>
    <property type="match status" value="1"/>
</dbReference>
<evidence type="ECO:0000256" key="2">
    <source>
        <dbReference type="ARBA" id="ARBA00022723"/>
    </source>
</evidence>
<feature type="domain" description="RING-type" evidence="9">
    <location>
        <begin position="1427"/>
        <end position="1477"/>
    </location>
</feature>
<dbReference type="SUPFAM" id="SSF52540">
    <property type="entry name" value="P-loop containing nucleoside triphosphate hydrolases"/>
    <property type="match status" value="2"/>
</dbReference>
<evidence type="ECO:0000256" key="7">
    <source>
        <dbReference type="SAM" id="Coils"/>
    </source>
</evidence>
<dbReference type="PANTHER" id="PTHR45865:SF1">
    <property type="entry name" value="E3 UBIQUITIN-PROTEIN LIGASE SHPRH"/>
    <property type="match status" value="1"/>
</dbReference>
<evidence type="ECO:0000313" key="12">
    <source>
        <dbReference type="Proteomes" id="UP001605036"/>
    </source>
</evidence>
<dbReference type="Pfam" id="PF00271">
    <property type="entry name" value="Helicase_C"/>
    <property type="match status" value="1"/>
</dbReference>
<keyword evidence="5" id="KW-0862">Zinc</keyword>
<feature type="domain" description="Helicase C-terminal" evidence="10">
    <location>
        <begin position="1528"/>
        <end position="1678"/>
    </location>
</feature>
<proteinExistence type="inferred from homology"/>
<accession>A0ABD1Z3U0</accession>
<dbReference type="Gene3D" id="3.30.40.10">
    <property type="entry name" value="Zinc/RING finger domain, C3HC4 (zinc finger)"/>
    <property type="match status" value="2"/>
</dbReference>
<evidence type="ECO:0000256" key="5">
    <source>
        <dbReference type="ARBA" id="ARBA00022833"/>
    </source>
</evidence>
<feature type="region of interest" description="Disordered" evidence="8">
    <location>
        <begin position="1401"/>
        <end position="1422"/>
    </location>
</feature>
<evidence type="ECO:0000256" key="3">
    <source>
        <dbReference type="ARBA" id="ARBA00022771"/>
    </source>
</evidence>
<dbReference type="InterPro" id="IPR001650">
    <property type="entry name" value="Helicase_C-like"/>
</dbReference>
<dbReference type="SMART" id="SM00184">
    <property type="entry name" value="RING"/>
    <property type="match status" value="1"/>
</dbReference>
<dbReference type="Pfam" id="PF21324">
    <property type="entry name" value="SHPRH_helical-2nd"/>
    <property type="match status" value="1"/>
</dbReference>
<dbReference type="PANTHER" id="PTHR45865">
    <property type="entry name" value="E3 UBIQUITIN-PROTEIN LIGASE SHPRH FAMILY MEMBER"/>
    <property type="match status" value="1"/>
</dbReference>
<dbReference type="InterPro" id="IPR014001">
    <property type="entry name" value="Helicase_ATP-bd"/>
</dbReference>
<dbReference type="SUPFAM" id="SSF57850">
    <property type="entry name" value="RING/U-box"/>
    <property type="match status" value="1"/>
</dbReference>
<dbReference type="InterPro" id="IPR048695">
    <property type="entry name" value="SHPRH_helical_2nd"/>
</dbReference>
<dbReference type="InterPro" id="IPR001965">
    <property type="entry name" value="Znf_PHD"/>
</dbReference>
<dbReference type="SUPFAM" id="SSF57903">
    <property type="entry name" value="FYVE/PHD zinc finger"/>
    <property type="match status" value="1"/>
</dbReference>
<protein>
    <recommendedName>
        <fullName evidence="13">E3 ubiquitin-protein ligase SHPRH</fullName>
    </recommendedName>
</protein>
<dbReference type="CDD" id="cd18070">
    <property type="entry name" value="DEXQc_SHPRH"/>
    <property type="match status" value="1"/>
</dbReference>
<feature type="compositionally biased region" description="Basic residues" evidence="8">
    <location>
        <begin position="36"/>
        <end position="45"/>
    </location>
</feature>
<comment type="caution">
    <text evidence="11">The sequence shown here is derived from an EMBL/GenBank/DDBJ whole genome shotgun (WGS) entry which is preliminary data.</text>
</comment>
<comment type="similarity">
    <text evidence="1">Belongs to the SNF2/RAD54 helicase family. RAD16 subfamily.</text>
</comment>
<dbReference type="InterPro" id="IPR013083">
    <property type="entry name" value="Znf_RING/FYVE/PHD"/>
</dbReference>
<dbReference type="GO" id="GO:0016787">
    <property type="term" value="F:hydrolase activity"/>
    <property type="evidence" value="ECO:0007669"/>
    <property type="project" value="UniProtKB-KW"/>
</dbReference>
<keyword evidence="3 6" id="KW-0863">Zinc-finger</keyword>
<feature type="region of interest" description="Disordered" evidence="8">
    <location>
        <begin position="1"/>
        <end position="53"/>
    </location>
</feature>
<evidence type="ECO:0000256" key="8">
    <source>
        <dbReference type="SAM" id="MobiDB-lite"/>
    </source>
</evidence>
<sequence>MVVPASDSYPPTPKNRDEDLSCSGAASKESEVIIMGKRKQRRPKRSNGPMRDEGVECVEEETGLIDLTSGEDETYRAGAKRARIQGKFVRGEAAVSELEAEELPLSTITLGDICGKEVAEIPLLNTSGPDDQLRSKELMVDASIRVQVQWRNEQKTAFWSLPDVSRDSFRVLIVMWPTELSEDNANNVLEAANDHSVGDSFGPCQPKVLHSGEIDGSNAALSALVYLIQQQYVSLKPSPCSVCSKSLCSVHPPSGRLRVIIADKAFRNSVSTIRQWWRRSMQKIMAWLRPEIHPLMKRSSEEAMMQTHAGLSDKQPFDPTALYDAVKPLRTEECPDMSFPQLLPDLRPYQRDAAYWMVQRENGNGKTIRSSESASASTSSKCNVDAHPSWLVVTPTDGSSEFYYNPISGAVSLEPDDFVSYVRGGILADEMGLGKTVELLACILANPNKEVPSPSPAERSRKDLEETLSRRRLDRVDCVCGSVEEDDYEHEWIKCEICDAWQHATCVGLSKDSDDFLEKEDDKQNDASKRSGEVVSTRKRVAPMPVSCRNPRTKWKTGESTKNKGKTAEYKKKIFSTRRKFVCSVCIEIKAKVEVDGACGSTLIVCPAPILQQWQEEIQRHTVPGSIRVMVYEGAGKGARLVRSPLDTDHAMSSKPEMIAAHDLAAADIVLTTYDTLRTDLSHEPDKTKVVKRSMRYFKRYPVIPTPLTRLRWWRICLDEAQMVECSTSSATEMALLLETENRWCVSGTPIQRGLDDVFGLLKFLQAKPFDDLHIWKQVLQFPYQAGDQWSVEYMHKFLGTIMWRNSKDNVKDELNLPGQEENVSWLRFSPTEAYFYQQQHEKCALKARDVLQKYGKQLEEAPGTDSNKTSSVVKSMRDADTPLPQAAATLLANSLRQLRQACCHPQVGSSGIGSLQQRRPMTMKSILQKLLNQAKRTAGEAQRNLIAAWNGLAGLAIIDNDIPKAVSLYMEALSLIGKSSTEVTTDPLQKLHTLHNLADILVAHGRTIEGTPTVDVLVNQSNEIKSKYLGAYVMRSDNEKAKYRLAHEQVAQAEDACEASGGSSWWLEVLSVTGRDIEKGEELVEKIKNHFLENAAAKRGRVENASSLTHRFRDISGLKLVLQNELDAIEEKRRNVLTKLKELERMMDNLTVEDAERHANCKNHSQEKGRECTHCQMERLFHEYENRLLLLRTSASKADGVVSLEEAIFAQERLAAERRVGESRDETLIEEDLYGPSGRRTRELNATQAQVLGAPSETEVILSLIKGHARMTAPRHAAGKHLQIVEDIFQPQREAATKHLQMFEALKKEYWQMRKWVAAQKFLLLAFDELNMATLRQRLLFRGEKPETVVERKVKVHPEELPARKLQLELDRDEAKVNLLSAEGSMRYLQGLTLRREEESLTEQPGCSSQKSTLAGAGDPEEEENCKICYGKFGSERMILRCGHFFCNSCCLRLMAMGRNNTTLSEKNCVFCPTCRRSTDVSEITLINDGLENYLVMQEKGHRSNDVTDREEAHLKVIGDYGTKIGAIVRRMLWLKSKDPLAKVLVFSTWPEVLDVVGHAFTENDISFVLVKGGRKFDRSLDEFKSSSEGHVQALLLPFKRGSNGLNLVEAQHVFLVDPLPNPGVEAQAINRIHRIGQLHATFVHRFIVKDTVEERIFELGRKKEKFTLPSRQQNVLTFSDVGAMFAPEIYPDEGISELQEHPESADNYRNISAASAAGSAAEARRIANLTSQQVV</sequence>
<evidence type="ECO:0000256" key="4">
    <source>
        <dbReference type="ARBA" id="ARBA00022801"/>
    </source>
</evidence>
<evidence type="ECO:0000256" key="6">
    <source>
        <dbReference type="PROSITE-ProRule" id="PRU00175"/>
    </source>
</evidence>
<feature type="coiled-coil region" evidence="7">
    <location>
        <begin position="1120"/>
        <end position="1154"/>
    </location>
</feature>
<dbReference type="SMART" id="SM00249">
    <property type="entry name" value="PHD"/>
    <property type="match status" value="1"/>
</dbReference>
<gene>
    <name evidence="11" type="ORF">R1flu_010021</name>
</gene>
<name>A0ABD1Z3U0_9MARC</name>
<dbReference type="InterPro" id="IPR048686">
    <property type="entry name" value="SHPRH_helical_1st"/>
</dbReference>
<dbReference type="InterPro" id="IPR001841">
    <property type="entry name" value="Znf_RING"/>
</dbReference>
<dbReference type="Pfam" id="PF00176">
    <property type="entry name" value="SNF2-rel_dom"/>
    <property type="match status" value="1"/>
</dbReference>
<evidence type="ECO:0008006" key="13">
    <source>
        <dbReference type="Google" id="ProtNLM"/>
    </source>
</evidence>
<keyword evidence="12" id="KW-1185">Reference proteome</keyword>
<keyword evidence="7" id="KW-0175">Coiled coil</keyword>
<evidence type="ECO:0000259" key="10">
    <source>
        <dbReference type="PROSITE" id="PS51194"/>
    </source>
</evidence>